<gene>
    <name evidence="5" type="primary">LOC130705810</name>
</gene>
<protein>
    <submittedName>
        <fullName evidence="5">Leucine-rich repeat-containing protein 37A-like</fullName>
    </submittedName>
</protein>
<dbReference type="RefSeq" id="XP_057391137.1">
    <property type="nucleotide sequence ID" value="XM_057535154.1"/>
</dbReference>
<evidence type="ECO:0000313" key="5">
    <source>
        <dbReference type="RefSeq" id="XP_057391137.1"/>
    </source>
</evidence>
<keyword evidence="2" id="KW-0472">Membrane</keyword>
<proteinExistence type="predicted"/>
<feature type="compositionally biased region" description="Polar residues" evidence="1">
    <location>
        <begin position="60"/>
        <end position="73"/>
    </location>
</feature>
<feature type="region of interest" description="Disordered" evidence="1">
    <location>
        <begin position="17"/>
        <end position="100"/>
    </location>
</feature>
<dbReference type="Proteomes" id="UP001652580">
    <property type="component" value="Chromosome 20"/>
</dbReference>
<feature type="compositionally biased region" description="Low complexity" evidence="1">
    <location>
        <begin position="46"/>
        <end position="59"/>
    </location>
</feature>
<reference evidence="5" key="1">
    <citation type="submission" date="2025-08" db="UniProtKB">
        <authorList>
            <consortium name="RefSeq"/>
        </authorList>
    </citation>
    <scope>IDENTIFICATION</scope>
</reference>
<dbReference type="InterPro" id="IPR015753">
    <property type="entry name" value="LRRC37"/>
</dbReference>
<sequence length="353" mass="39525">MMLASPPFSVVRSLINSPPREAVSPSREVTSQENPFPELFSLSDPSTENTTSANNTAQNVSEEVISSGNSTLPGGTGPENTTHKDVSTAHSAVAADNSMPPVQQTNETQWEHHNTGTELSSKPTGFTFPGLTSPGDQVETQLNQQLRSLIPNNDVRRLISHVIQTLIIDCSDTHVQLACANLISRTGLLMKLLSKQQEVKVSKAEWDTGQWKSDNYISESTEAQSEQKEQESSELTKEVPGYGYNNKLILAISVTVVVTILVTLLCLIEIYSHRIAKGEDKKRSRRGFFRFLLRKRSSGESESQEGFFGRRRPLWLRDVYRPLNATRKENMAHKLHDRESSDEDEMYFYKDVP</sequence>
<keyword evidence="4" id="KW-1185">Reference proteome</keyword>
<dbReference type="InterPro" id="IPR029423">
    <property type="entry name" value="LRRC37AB_C"/>
</dbReference>
<dbReference type="PANTHER" id="PTHR23045">
    <property type="entry name" value="LEUCINE-RICH REPEAT-CONTAINING PROTEIN 37A"/>
    <property type="match status" value="1"/>
</dbReference>
<organism evidence="4 5">
    <name type="scientific">Balaenoptera acutorostrata</name>
    <name type="common">Common minke whale</name>
    <name type="synonym">Balaena rostrata</name>
    <dbReference type="NCBI Taxonomy" id="9767"/>
    <lineage>
        <taxon>Eukaryota</taxon>
        <taxon>Metazoa</taxon>
        <taxon>Chordata</taxon>
        <taxon>Craniata</taxon>
        <taxon>Vertebrata</taxon>
        <taxon>Euteleostomi</taxon>
        <taxon>Mammalia</taxon>
        <taxon>Eutheria</taxon>
        <taxon>Laurasiatheria</taxon>
        <taxon>Artiodactyla</taxon>
        <taxon>Whippomorpha</taxon>
        <taxon>Cetacea</taxon>
        <taxon>Mysticeti</taxon>
        <taxon>Balaenopteridae</taxon>
        <taxon>Balaenoptera</taxon>
    </lineage>
</organism>
<evidence type="ECO:0000256" key="1">
    <source>
        <dbReference type="SAM" id="MobiDB-lite"/>
    </source>
</evidence>
<evidence type="ECO:0000256" key="2">
    <source>
        <dbReference type="SAM" id="Phobius"/>
    </source>
</evidence>
<keyword evidence="2" id="KW-1133">Transmembrane helix</keyword>
<evidence type="ECO:0000313" key="4">
    <source>
        <dbReference type="Proteomes" id="UP001652580"/>
    </source>
</evidence>
<feature type="transmembrane region" description="Helical" evidence="2">
    <location>
        <begin position="248"/>
        <end position="271"/>
    </location>
</feature>
<accession>A0ABM3SMS0</accession>
<dbReference type="PANTHER" id="PTHR23045:SF9">
    <property type="entry name" value="LEUCINE RICH REPEAT CONTAINING 37A-RELATED"/>
    <property type="match status" value="1"/>
</dbReference>
<dbReference type="GeneID" id="130705810"/>
<dbReference type="Pfam" id="PF14914">
    <property type="entry name" value="LRRC37AB_C"/>
    <property type="match status" value="1"/>
</dbReference>
<name>A0ABM3SMS0_BALAC</name>
<evidence type="ECO:0000259" key="3">
    <source>
        <dbReference type="Pfam" id="PF14914"/>
    </source>
</evidence>
<keyword evidence="2" id="KW-0812">Transmembrane</keyword>
<feature type="domain" description="LRRC37A/B like protein 1 C-terminal" evidence="3">
    <location>
        <begin position="133"/>
        <end position="278"/>
    </location>
</feature>